<gene>
    <name evidence="1" type="ORF">TCARB_0109</name>
</gene>
<evidence type="ECO:0000313" key="1">
    <source>
        <dbReference type="EMBL" id="AJB41187.1"/>
    </source>
</evidence>
<dbReference type="EMBL" id="CP007493">
    <property type="protein sequence ID" value="AJB41187.1"/>
    <property type="molecule type" value="Genomic_DNA"/>
</dbReference>
<name>A0A3G1A799_9CREN</name>
<dbReference type="KEGG" id="tcb:TCARB_0109"/>
<dbReference type="AlphaFoldDB" id="A0A3G1A799"/>
<evidence type="ECO:0000313" key="2">
    <source>
        <dbReference type="Proteomes" id="UP000266720"/>
    </source>
</evidence>
<accession>A0A3G1A799</accession>
<reference evidence="2" key="1">
    <citation type="book" date="2010" name="EXTREMOPHILES" publisher="0:0-0">
        <title>Complete genome sequences of ten hyperthermophilic archaea reveal their metabolic capabilities and possible ecological roles.</title>
        <editorList>
            <person name="?"/>
        </editorList>
        <authorList>
            <person name="Ravin N.V."/>
            <person name="Mardanov A.V."/>
            <person name="Bonch-Osmolovskaya E.A."/>
            <person name="Skryabin K.G."/>
        </authorList>
    </citation>
    <scope>NUCLEOTIDE SEQUENCE [LARGE SCALE GENOMIC DNA]</scope>
    <source>
        <strain evidence="2">1505</strain>
    </source>
</reference>
<dbReference type="Proteomes" id="UP000266720">
    <property type="component" value="Chromosome"/>
</dbReference>
<proteinExistence type="predicted"/>
<protein>
    <submittedName>
        <fullName evidence="1">Uncharacterized protein</fullName>
    </submittedName>
</protein>
<organism evidence="1 2">
    <name type="scientific">Thermofilum adornatum 1505</name>
    <dbReference type="NCBI Taxonomy" id="697581"/>
    <lineage>
        <taxon>Archaea</taxon>
        <taxon>Thermoproteota</taxon>
        <taxon>Thermoprotei</taxon>
        <taxon>Thermofilales</taxon>
        <taxon>Thermofilaceae</taxon>
        <taxon>Thermofilum</taxon>
    </lineage>
</organism>
<sequence length="69" mass="7814">MPETKRRPEAKPSSFVSTDQRMPREYKAIIVPIVIRPILNIHGFVALGEPRSLNAPLKKFHHGLQEAAK</sequence>
<dbReference type="STRING" id="697581.TCARB_0109"/>